<evidence type="ECO:0000256" key="1">
    <source>
        <dbReference type="SAM" id="MobiDB-lite"/>
    </source>
</evidence>
<evidence type="ECO:0000313" key="3">
    <source>
        <dbReference type="Proteomes" id="UP001627284"/>
    </source>
</evidence>
<gene>
    <name evidence="2" type="ORF">AABB24_029693</name>
</gene>
<protein>
    <submittedName>
        <fullName evidence="2">Uncharacterized protein</fullName>
    </submittedName>
</protein>
<comment type="caution">
    <text evidence="2">The sequence shown here is derived from an EMBL/GenBank/DDBJ whole genome shotgun (WGS) entry which is preliminary data.</text>
</comment>
<sequence>MEKRRERGGRRRRRLWLPLQLRRPARKRREGETPAQDLHQLLASPSRSPRRVVGYRCRNEEEKREGAPDMAQVFAGAKTGGGAAAAPALLEEGEERMEV</sequence>
<name>A0ABD2S0M9_9SOLN</name>
<accession>A0ABD2S0M9</accession>
<keyword evidence="3" id="KW-1185">Reference proteome</keyword>
<proteinExistence type="predicted"/>
<dbReference type="EMBL" id="JBJKTR010000017">
    <property type="protein sequence ID" value="KAL3337168.1"/>
    <property type="molecule type" value="Genomic_DNA"/>
</dbReference>
<evidence type="ECO:0000313" key="2">
    <source>
        <dbReference type="EMBL" id="KAL3337168.1"/>
    </source>
</evidence>
<dbReference type="AlphaFoldDB" id="A0ABD2S0M9"/>
<dbReference type="Proteomes" id="UP001627284">
    <property type="component" value="Unassembled WGS sequence"/>
</dbReference>
<reference evidence="2 3" key="1">
    <citation type="submission" date="2024-05" db="EMBL/GenBank/DDBJ databases">
        <title>De novo assembly of an allotetraploid wild potato.</title>
        <authorList>
            <person name="Hosaka A.J."/>
        </authorList>
    </citation>
    <scope>NUCLEOTIDE SEQUENCE [LARGE SCALE GENOMIC DNA]</scope>
    <source>
        <tissue evidence="2">Young leaves</tissue>
    </source>
</reference>
<feature type="region of interest" description="Disordered" evidence="1">
    <location>
        <begin position="23"/>
        <end position="52"/>
    </location>
</feature>
<organism evidence="2 3">
    <name type="scientific">Solanum stoloniferum</name>
    <dbReference type="NCBI Taxonomy" id="62892"/>
    <lineage>
        <taxon>Eukaryota</taxon>
        <taxon>Viridiplantae</taxon>
        <taxon>Streptophyta</taxon>
        <taxon>Embryophyta</taxon>
        <taxon>Tracheophyta</taxon>
        <taxon>Spermatophyta</taxon>
        <taxon>Magnoliopsida</taxon>
        <taxon>eudicotyledons</taxon>
        <taxon>Gunneridae</taxon>
        <taxon>Pentapetalae</taxon>
        <taxon>asterids</taxon>
        <taxon>lamiids</taxon>
        <taxon>Solanales</taxon>
        <taxon>Solanaceae</taxon>
        <taxon>Solanoideae</taxon>
        <taxon>Solaneae</taxon>
        <taxon>Solanum</taxon>
    </lineage>
</organism>